<protein>
    <recommendedName>
        <fullName evidence="7">HSF-type DNA-binding domain-containing protein</fullName>
    </recommendedName>
</protein>
<dbReference type="InterPro" id="IPR036388">
    <property type="entry name" value="WH-like_DNA-bd_sf"/>
</dbReference>
<dbReference type="EMBL" id="CDSF01000092">
    <property type="protein sequence ID" value="CEO99698.1"/>
    <property type="molecule type" value="Genomic_DNA"/>
</dbReference>
<feature type="domain" description="HSF-type DNA-binding" evidence="7">
    <location>
        <begin position="3"/>
        <end position="97"/>
    </location>
</feature>
<dbReference type="SUPFAM" id="SSF46785">
    <property type="entry name" value="Winged helix' DNA-binding domain"/>
    <property type="match status" value="1"/>
</dbReference>
<evidence type="ECO:0000256" key="4">
    <source>
        <dbReference type="RuleBase" id="RU004020"/>
    </source>
</evidence>
<keyword evidence="2" id="KW-0238">DNA-binding</keyword>
<evidence type="ECO:0000313" key="9">
    <source>
        <dbReference type="EMBL" id="SPQ97975.1"/>
    </source>
</evidence>
<dbReference type="PANTHER" id="PTHR10015">
    <property type="entry name" value="HEAT SHOCK TRANSCRIPTION FACTOR"/>
    <property type="match status" value="1"/>
</dbReference>
<comment type="subcellular location">
    <subcellularLocation>
        <location evidence="1">Nucleus</location>
    </subcellularLocation>
</comment>
<evidence type="ECO:0000259" key="7">
    <source>
        <dbReference type="SMART" id="SM00415"/>
    </source>
</evidence>
<accession>A0A0G4IWK4</accession>
<dbReference type="Pfam" id="PF00447">
    <property type="entry name" value="HSF_DNA-bind"/>
    <property type="match status" value="1"/>
</dbReference>
<feature type="coiled-coil region" evidence="5">
    <location>
        <begin position="102"/>
        <end position="136"/>
    </location>
</feature>
<dbReference type="GO" id="GO:0003700">
    <property type="term" value="F:DNA-binding transcription factor activity"/>
    <property type="evidence" value="ECO:0007669"/>
    <property type="project" value="InterPro"/>
</dbReference>
<name>A0A0G4IWK4_PLABS</name>
<evidence type="ECO:0000256" key="5">
    <source>
        <dbReference type="SAM" id="Coils"/>
    </source>
</evidence>
<organism evidence="8 10">
    <name type="scientific">Plasmodiophora brassicae</name>
    <name type="common">Clubroot disease agent</name>
    <dbReference type="NCBI Taxonomy" id="37360"/>
    <lineage>
        <taxon>Eukaryota</taxon>
        <taxon>Sar</taxon>
        <taxon>Rhizaria</taxon>
        <taxon>Endomyxa</taxon>
        <taxon>Phytomyxea</taxon>
        <taxon>Plasmodiophorida</taxon>
        <taxon>Plasmodiophoridae</taxon>
        <taxon>Plasmodiophora</taxon>
    </lineage>
</organism>
<dbReference type="Proteomes" id="UP000039324">
    <property type="component" value="Unassembled WGS sequence"/>
</dbReference>
<evidence type="ECO:0000256" key="6">
    <source>
        <dbReference type="SAM" id="MobiDB-lite"/>
    </source>
</evidence>
<dbReference type="Gene3D" id="1.10.10.10">
    <property type="entry name" value="Winged helix-like DNA-binding domain superfamily/Winged helix DNA-binding domain"/>
    <property type="match status" value="1"/>
</dbReference>
<dbReference type="STRING" id="37360.A0A0G4IWK4"/>
<dbReference type="PANTHER" id="PTHR10015:SF427">
    <property type="entry name" value="HEAT SHOCK FACTOR PROTEIN"/>
    <property type="match status" value="1"/>
</dbReference>
<evidence type="ECO:0000256" key="1">
    <source>
        <dbReference type="ARBA" id="ARBA00004123"/>
    </source>
</evidence>
<dbReference type="InterPro" id="IPR036390">
    <property type="entry name" value="WH_DNA-bd_sf"/>
</dbReference>
<geneLocation type="mitochondrion" evidence="9"/>
<dbReference type="EMBL" id="OVEO01000008">
    <property type="protein sequence ID" value="SPQ97975.1"/>
    <property type="molecule type" value="Genomic_DNA"/>
</dbReference>
<dbReference type="AlphaFoldDB" id="A0A0G4IWK4"/>
<sequence>MPDKPTFLQRTFEMLESKDDDACRWQPDGLSFVVEDVARLERESLPKYFRHGNFLSFVRQLHFYGFSKQTISEGRALLSHTNFQRDRPDLLDRIVRRSSDKVSNQRSVIARMKAQVETLQQRNAELSAECDNLRGMIREFHVRDVAPSRRSSIVSLSTSPPRPMQEYRCDGASIGAVKASSSGGPANNPNKALLRPMPTLPGPFLKRRRVDLLEGTDDDEFSSMGTSSVRITPSETTAFLPVGSRLV</sequence>
<keyword evidence="10" id="KW-1185">Reference proteome</keyword>
<dbReference type="GO" id="GO:0043565">
    <property type="term" value="F:sequence-specific DNA binding"/>
    <property type="evidence" value="ECO:0007669"/>
    <property type="project" value="InterPro"/>
</dbReference>
<dbReference type="SMART" id="SM00415">
    <property type="entry name" value="HSF"/>
    <property type="match status" value="1"/>
</dbReference>
<feature type="compositionally biased region" description="Polar residues" evidence="6">
    <location>
        <begin position="179"/>
        <end position="190"/>
    </location>
</feature>
<dbReference type="PRINTS" id="PR00056">
    <property type="entry name" value="HSFDOMAIN"/>
</dbReference>
<evidence type="ECO:0000256" key="3">
    <source>
        <dbReference type="ARBA" id="ARBA00023242"/>
    </source>
</evidence>
<evidence type="ECO:0000256" key="2">
    <source>
        <dbReference type="ARBA" id="ARBA00023125"/>
    </source>
</evidence>
<dbReference type="OrthoDB" id="60033at2759"/>
<evidence type="ECO:0000313" key="11">
    <source>
        <dbReference type="Proteomes" id="UP000290189"/>
    </source>
</evidence>
<dbReference type="InterPro" id="IPR000232">
    <property type="entry name" value="HSF_DNA-bd"/>
</dbReference>
<dbReference type="Proteomes" id="UP000290189">
    <property type="component" value="Unassembled WGS sequence"/>
</dbReference>
<reference evidence="8 10" key="1">
    <citation type="submission" date="2015-02" db="EMBL/GenBank/DDBJ databases">
        <authorList>
            <person name="Chooi Y.-H."/>
        </authorList>
    </citation>
    <scope>NUCLEOTIDE SEQUENCE [LARGE SCALE GENOMIC DNA]</scope>
    <source>
        <strain evidence="8">E3</strain>
    </source>
</reference>
<dbReference type="GO" id="GO:0005634">
    <property type="term" value="C:nucleus"/>
    <property type="evidence" value="ECO:0007669"/>
    <property type="project" value="UniProtKB-SubCell"/>
</dbReference>
<proteinExistence type="inferred from homology"/>
<keyword evidence="5" id="KW-0175">Coiled coil</keyword>
<keyword evidence="9" id="KW-0496">Mitochondrion</keyword>
<feature type="region of interest" description="Disordered" evidence="6">
    <location>
        <begin position="178"/>
        <end position="200"/>
    </location>
</feature>
<gene>
    <name evidence="8" type="ORF">PBRA_007431</name>
    <name evidence="9" type="ORF">PLBR_LOCUS5190</name>
</gene>
<evidence type="ECO:0000313" key="10">
    <source>
        <dbReference type="Proteomes" id="UP000039324"/>
    </source>
</evidence>
<keyword evidence="3" id="KW-0539">Nucleus</keyword>
<evidence type="ECO:0000313" key="8">
    <source>
        <dbReference type="EMBL" id="CEO99698.1"/>
    </source>
</evidence>
<reference evidence="9 11" key="2">
    <citation type="submission" date="2018-03" db="EMBL/GenBank/DDBJ databases">
        <authorList>
            <person name="Fogelqvist J."/>
        </authorList>
    </citation>
    <scope>NUCLEOTIDE SEQUENCE [LARGE SCALE GENOMIC DNA]</scope>
</reference>
<comment type="similarity">
    <text evidence="4">Belongs to the HSF family.</text>
</comment>